<protein>
    <recommendedName>
        <fullName evidence="7">TM2 domain-containing protein</fullName>
    </recommendedName>
</protein>
<feature type="region of interest" description="Disordered" evidence="5">
    <location>
        <begin position="88"/>
        <end position="119"/>
    </location>
</feature>
<feature type="domain" description="TM2" evidence="7">
    <location>
        <begin position="151"/>
        <end position="195"/>
    </location>
</feature>
<evidence type="ECO:0000313" key="8">
    <source>
        <dbReference type="EMBL" id="BDZ42309.1"/>
    </source>
</evidence>
<evidence type="ECO:0000256" key="4">
    <source>
        <dbReference type="ARBA" id="ARBA00023136"/>
    </source>
</evidence>
<name>A0ABN6XC00_9CELL</name>
<feature type="transmembrane region" description="Helical" evidence="6">
    <location>
        <begin position="180"/>
        <end position="208"/>
    </location>
</feature>
<organism evidence="8 9">
    <name type="scientific">Paraoerskovia sediminicola</name>
    <dbReference type="NCBI Taxonomy" id="1138587"/>
    <lineage>
        <taxon>Bacteria</taxon>
        <taxon>Bacillati</taxon>
        <taxon>Actinomycetota</taxon>
        <taxon>Actinomycetes</taxon>
        <taxon>Micrococcales</taxon>
        <taxon>Cellulomonadaceae</taxon>
        <taxon>Paraoerskovia</taxon>
    </lineage>
</organism>
<gene>
    <name evidence="8" type="ORF">GCM10025865_16080</name>
</gene>
<keyword evidence="3 6" id="KW-1133">Transmembrane helix</keyword>
<feature type="region of interest" description="Disordered" evidence="5">
    <location>
        <begin position="1"/>
        <end position="57"/>
    </location>
</feature>
<dbReference type="RefSeq" id="WP_286219298.1">
    <property type="nucleotide sequence ID" value="NZ_AP027729.1"/>
</dbReference>
<evidence type="ECO:0000259" key="7">
    <source>
        <dbReference type="Pfam" id="PF05154"/>
    </source>
</evidence>
<dbReference type="Proteomes" id="UP001321475">
    <property type="component" value="Chromosome"/>
</dbReference>
<feature type="compositionally biased region" description="Low complexity" evidence="5">
    <location>
        <begin position="88"/>
        <end position="106"/>
    </location>
</feature>
<sequence length="231" mass="23750">MTSTPGAPHPEEHPTEPLPGGAGVEDTSTRPLKLPYPSRPPSSDAADPPPYGSPVTTYDAAGGPVGYGAGHGGASSYADAAGPSASGQYGQYGQAGQHGQSGQAGPYGPAQHNGPAHPYAHSPYAQGPYGVTTPIGVDPYGRPVYAPVVAQKSRVATLLFALFLGGLGIHRFYLGFSGVGVAWLLVALLVGPFMFLIPNLLLSVWAVVEGILFATARSGYFSVDRRGIPLR</sequence>
<feature type="transmembrane region" description="Helical" evidence="6">
    <location>
        <begin position="155"/>
        <end position="174"/>
    </location>
</feature>
<dbReference type="Pfam" id="PF05154">
    <property type="entry name" value="TM2"/>
    <property type="match status" value="1"/>
</dbReference>
<evidence type="ECO:0000256" key="1">
    <source>
        <dbReference type="ARBA" id="ARBA00004141"/>
    </source>
</evidence>
<dbReference type="InterPro" id="IPR007829">
    <property type="entry name" value="TM2"/>
</dbReference>
<accession>A0ABN6XC00</accession>
<evidence type="ECO:0000256" key="5">
    <source>
        <dbReference type="SAM" id="MobiDB-lite"/>
    </source>
</evidence>
<reference evidence="9" key="1">
    <citation type="journal article" date="2019" name="Int. J. Syst. Evol. Microbiol.">
        <title>The Global Catalogue of Microorganisms (GCM) 10K type strain sequencing project: providing services to taxonomists for standard genome sequencing and annotation.</title>
        <authorList>
            <consortium name="The Broad Institute Genomics Platform"/>
            <consortium name="The Broad Institute Genome Sequencing Center for Infectious Disease"/>
            <person name="Wu L."/>
            <person name="Ma J."/>
        </authorList>
    </citation>
    <scope>NUCLEOTIDE SEQUENCE [LARGE SCALE GENOMIC DNA]</scope>
    <source>
        <strain evidence="9">NBRC 108565</strain>
    </source>
</reference>
<evidence type="ECO:0000313" key="9">
    <source>
        <dbReference type="Proteomes" id="UP001321475"/>
    </source>
</evidence>
<dbReference type="EMBL" id="AP027729">
    <property type="protein sequence ID" value="BDZ42309.1"/>
    <property type="molecule type" value="Genomic_DNA"/>
</dbReference>
<keyword evidence="2 6" id="KW-0812">Transmembrane</keyword>
<comment type="subcellular location">
    <subcellularLocation>
        <location evidence="1">Membrane</location>
        <topology evidence="1">Multi-pass membrane protein</topology>
    </subcellularLocation>
</comment>
<keyword evidence="9" id="KW-1185">Reference proteome</keyword>
<evidence type="ECO:0000256" key="3">
    <source>
        <dbReference type="ARBA" id="ARBA00022989"/>
    </source>
</evidence>
<evidence type="ECO:0000256" key="2">
    <source>
        <dbReference type="ARBA" id="ARBA00022692"/>
    </source>
</evidence>
<proteinExistence type="predicted"/>
<keyword evidence="4 6" id="KW-0472">Membrane</keyword>
<evidence type="ECO:0000256" key="6">
    <source>
        <dbReference type="SAM" id="Phobius"/>
    </source>
</evidence>